<dbReference type="AlphaFoldDB" id="A0A409Y5Q8"/>
<keyword evidence="2" id="KW-0732">Signal</keyword>
<feature type="region of interest" description="Disordered" evidence="1">
    <location>
        <begin position="148"/>
        <end position="173"/>
    </location>
</feature>
<feature type="chain" id="PRO_5019205424" evidence="2">
    <location>
        <begin position="18"/>
        <end position="269"/>
    </location>
</feature>
<dbReference type="Proteomes" id="UP000284706">
    <property type="component" value="Unassembled WGS sequence"/>
</dbReference>
<proteinExistence type="predicted"/>
<reference evidence="3 4" key="1">
    <citation type="journal article" date="2018" name="Evol. Lett.">
        <title>Horizontal gene cluster transfer increased hallucinogenic mushroom diversity.</title>
        <authorList>
            <person name="Reynolds H.T."/>
            <person name="Vijayakumar V."/>
            <person name="Gluck-Thaler E."/>
            <person name="Korotkin H.B."/>
            <person name="Matheny P.B."/>
            <person name="Slot J.C."/>
        </authorList>
    </citation>
    <scope>NUCLEOTIDE SEQUENCE [LARGE SCALE GENOMIC DNA]</scope>
    <source>
        <strain evidence="3 4">SRW20</strain>
    </source>
</reference>
<evidence type="ECO:0000256" key="2">
    <source>
        <dbReference type="SAM" id="SignalP"/>
    </source>
</evidence>
<name>A0A409Y5Q8_9AGAR</name>
<feature type="compositionally biased region" description="Low complexity" evidence="1">
    <location>
        <begin position="149"/>
        <end position="164"/>
    </location>
</feature>
<evidence type="ECO:0000313" key="3">
    <source>
        <dbReference type="EMBL" id="PPQ98291.1"/>
    </source>
</evidence>
<keyword evidence="4" id="KW-1185">Reference proteome</keyword>
<feature type="signal peptide" evidence="2">
    <location>
        <begin position="1"/>
        <end position="17"/>
    </location>
</feature>
<gene>
    <name evidence="3" type="ORF">CVT26_013504</name>
</gene>
<sequence length="269" mass="29148">MMRYIFASFIFASFVVAAPVAGGKPLSYDVTILFNVYFAEWDPELAVRDNFYTLMRRAECSTIQGCHECVANGCGYSKTDFHCQTKKKDSANPNLVITATACPHIDQIQGVFPAVNKDASHNPDGKKAGVHTPEVKAEMDRIAGHVFHGDGSTSTTGGRHTSASFEKDNKGAKVTNHNEASHIKEYNGSKTVFDSDHYSETDIRNMCSVAIKLRLDDDKANAATKGQPKGFVVQSPHGHPVCVETFATGTGSCYPKGTGTPTEPLNHPC</sequence>
<comment type="caution">
    <text evidence="3">The sequence shown here is derived from an EMBL/GenBank/DDBJ whole genome shotgun (WGS) entry which is preliminary data.</text>
</comment>
<evidence type="ECO:0000313" key="4">
    <source>
        <dbReference type="Proteomes" id="UP000284706"/>
    </source>
</evidence>
<dbReference type="InParanoid" id="A0A409Y5Q8"/>
<evidence type="ECO:0000256" key="1">
    <source>
        <dbReference type="SAM" id="MobiDB-lite"/>
    </source>
</evidence>
<protein>
    <submittedName>
        <fullName evidence="3">Uncharacterized protein</fullName>
    </submittedName>
</protein>
<dbReference type="OrthoDB" id="2996686at2759"/>
<dbReference type="EMBL" id="NHYE01001124">
    <property type="protein sequence ID" value="PPQ98291.1"/>
    <property type="molecule type" value="Genomic_DNA"/>
</dbReference>
<accession>A0A409Y5Q8</accession>
<organism evidence="3 4">
    <name type="scientific">Gymnopilus dilepis</name>
    <dbReference type="NCBI Taxonomy" id="231916"/>
    <lineage>
        <taxon>Eukaryota</taxon>
        <taxon>Fungi</taxon>
        <taxon>Dikarya</taxon>
        <taxon>Basidiomycota</taxon>
        <taxon>Agaricomycotina</taxon>
        <taxon>Agaricomycetes</taxon>
        <taxon>Agaricomycetidae</taxon>
        <taxon>Agaricales</taxon>
        <taxon>Agaricineae</taxon>
        <taxon>Hymenogastraceae</taxon>
        <taxon>Gymnopilus</taxon>
    </lineage>
</organism>